<dbReference type="Proteomes" id="UP000001426">
    <property type="component" value="Chromosome"/>
</dbReference>
<reference evidence="3" key="1">
    <citation type="submission" date="2003-07" db="EMBL/GenBank/DDBJ databases">
        <authorList>
            <consortium name="Rhodopseudomonas genome consortium"/>
            <person name="Larimer F."/>
            <person name="Harwood C."/>
        </authorList>
    </citation>
    <scope>NUCLEOTIDE SEQUENCE</scope>
    <source>
        <strain evidence="3">CGA009</strain>
    </source>
</reference>
<dbReference type="SUPFAM" id="SSF52821">
    <property type="entry name" value="Rhodanese/Cell cycle control phosphatase"/>
    <property type="match status" value="1"/>
</dbReference>
<dbReference type="EMBL" id="BX572596">
    <property type="protein sequence ID" value="CAE26441.1"/>
    <property type="molecule type" value="Genomic_DNA"/>
</dbReference>
<name>Q6NB32_RHOPA</name>
<evidence type="ECO:0000313" key="2">
    <source>
        <dbReference type="EMBL" id="CAE26441.1"/>
    </source>
</evidence>
<dbReference type="STRING" id="258594.RPA0998"/>
<dbReference type="PhylomeDB" id="Q6NB32"/>
<dbReference type="eggNOG" id="COG0607">
    <property type="taxonomic scope" value="Bacteria"/>
</dbReference>
<proteinExistence type="predicted"/>
<dbReference type="HOGENOM" id="CLU_089574_6_3_5"/>
<dbReference type="Pfam" id="PF00581">
    <property type="entry name" value="Rhodanese"/>
    <property type="match status" value="1"/>
</dbReference>
<dbReference type="PROSITE" id="PS50206">
    <property type="entry name" value="RHODANESE_3"/>
    <property type="match status" value="1"/>
</dbReference>
<dbReference type="SMART" id="SM00450">
    <property type="entry name" value="RHOD"/>
    <property type="match status" value="1"/>
</dbReference>
<evidence type="ECO:0000313" key="3">
    <source>
        <dbReference type="EMBL" id="WCL91129.1"/>
    </source>
</evidence>
<dbReference type="InterPro" id="IPR050229">
    <property type="entry name" value="GlpE_sulfurtransferase"/>
</dbReference>
<organism evidence="2">
    <name type="scientific">Rhodopseudomonas palustris (strain ATCC BAA-98 / CGA009)</name>
    <dbReference type="NCBI Taxonomy" id="258594"/>
    <lineage>
        <taxon>Bacteria</taxon>
        <taxon>Pseudomonadati</taxon>
        <taxon>Pseudomonadota</taxon>
        <taxon>Alphaproteobacteria</taxon>
        <taxon>Hyphomicrobiales</taxon>
        <taxon>Nitrobacteraceae</taxon>
        <taxon>Rhodopseudomonas</taxon>
    </lineage>
</organism>
<dbReference type="AlphaFoldDB" id="Q6NB32"/>
<dbReference type="EMBL" id="CP116810">
    <property type="protein sequence ID" value="WCL91129.1"/>
    <property type="molecule type" value="Genomic_DNA"/>
</dbReference>
<dbReference type="RefSeq" id="WP_011156531.1">
    <property type="nucleotide sequence ID" value="NZ_CP116810.1"/>
</dbReference>
<dbReference type="GeneID" id="66892017"/>
<evidence type="ECO:0000259" key="1">
    <source>
        <dbReference type="PROSITE" id="PS50206"/>
    </source>
</evidence>
<dbReference type="InterPro" id="IPR001763">
    <property type="entry name" value="Rhodanese-like_dom"/>
</dbReference>
<gene>
    <name evidence="2" type="ordered locus">RPA0998</name>
    <name evidence="3" type="ORF">TX73_005135</name>
</gene>
<dbReference type="Gene3D" id="3.40.250.10">
    <property type="entry name" value="Rhodanese-like domain"/>
    <property type="match status" value="1"/>
</dbReference>
<dbReference type="InterPro" id="IPR036873">
    <property type="entry name" value="Rhodanese-like_dom_sf"/>
</dbReference>
<dbReference type="PANTHER" id="PTHR43031:SF7">
    <property type="entry name" value="NITRIC OXIDE REDUCTASE FLRD-NAD(+) REDUCTASE"/>
    <property type="match status" value="1"/>
</dbReference>
<keyword evidence="4" id="KW-1185">Reference proteome</keyword>
<protein>
    <submittedName>
        <fullName evidence="3">Rhodanese-like domain-containing protein</fullName>
    </submittedName>
</protein>
<sequence>MAMSVKTISPIEAHRLVTGGRAVLVDVRERHEIAREHIDGAIELPLTGFKHGDLGAAHGRKAIFFCHSGGRTRMYAGQIDAKARGVCEPYVLGGGILAWRRAGFPTVQGPKPPSLFQRLFGRKPAD</sequence>
<dbReference type="KEGG" id="rpa:TX73_005135"/>
<reference evidence="3" key="3">
    <citation type="submission" date="2022-12" db="EMBL/GenBank/DDBJ databases">
        <title>Complete genome sequence of Rhodopseudomonas palustris CGA0092 and corrections to the R. palustris CGA009 genome sequence.</title>
        <authorList>
            <person name="Mazny B.R."/>
            <person name="Sheff O.F."/>
            <person name="LaSarre B."/>
            <person name="McKinlay A."/>
            <person name="McKinlay J.B."/>
        </authorList>
    </citation>
    <scope>NUCLEOTIDE SEQUENCE</scope>
    <source>
        <strain evidence="3">CGA009</strain>
    </source>
</reference>
<dbReference type="PANTHER" id="PTHR43031">
    <property type="entry name" value="FAD-DEPENDENT OXIDOREDUCTASE"/>
    <property type="match status" value="1"/>
</dbReference>
<reference evidence="2 4" key="2">
    <citation type="journal article" date="2004" name="Nat. Biotechnol.">
        <title>Complete genome sequence of the metabolically versatile photosynthetic bacterium Rhodopseudomonas palustris.</title>
        <authorList>
            <person name="Larimer F.W."/>
            <person name="Chain P."/>
            <person name="Hauser L."/>
            <person name="Lamerdin J."/>
            <person name="Malfatti S."/>
            <person name="Do L."/>
            <person name="Land M.L."/>
            <person name="Pelletier D.A."/>
            <person name="Beatty J.T."/>
            <person name="Lang A.S."/>
            <person name="Tabita F.R."/>
            <person name="Gibson J.L."/>
            <person name="Hanson T.E."/>
            <person name="Bobst C."/>
            <person name="Torres J.L."/>
            <person name="Peres C."/>
            <person name="Harrison F.H."/>
            <person name="Gibson J."/>
            <person name="Harwood C.S."/>
        </authorList>
    </citation>
    <scope>NUCLEOTIDE SEQUENCE [LARGE SCALE GENOMIC DNA]</scope>
    <source>
        <strain evidence="4">ATCC BAA-98 / CGA009</strain>
        <strain evidence="2">CGA009</strain>
    </source>
</reference>
<feature type="domain" description="Rhodanese" evidence="1">
    <location>
        <begin position="18"/>
        <end position="108"/>
    </location>
</feature>
<accession>Q6NB32</accession>
<evidence type="ECO:0000313" key="4">
    <source>
        <dbReference type="Proteomes" id="UP000001426"/>
    </source>
</evidence>